<dbReference type="AlphaFoldDB" id="A0A6D2LLV7"/>
<evidence type="ECO:0000313" key="3">
    <source>
        <dbReference type="Proteomes" id="UP000467841"/>
    </source>
</evidence>
<feature type="compositionally biased region" description="Polar residues" evidence="1">
    <location>
        <begin position="125"/>
        <end position="134"/>
    </location>
</feature>
<organism evidence="2 3">
    <name type="scientific">Microthlaspi erraticum</name>
    <dbReference type="NCBI Taxonomy" id="1685480"/>
    <lineage>
        <taxon>Eukaryota</taxon>
        <taxon>Viridiplantae</taxon>
        <taxon>Streptophyta</taxon>
        <taxon>Embryophyta</taxon>
        <taxon>Tracheophyta</taxon>
        <taxon>Spermatophyta</taxon>
        <taxon>Magnoliopsida</taxon>
        <taxon>eudicotyledons</taxon>
        <taxon>Gunneridae</taxon>
        <taxon>Pentapetalae</taxon>
        <taxon>rosids</taxon>
        <taxon>malvids</taxon>
        <taxon>Brassicales</taxon>
        <taxon>Brassicaceae</taxon>
        <taxon>Coluteocarpeae</taxon>
        <taxon>Microthlaspi</taxon>
    </lineage>
</organism>
<comment type="caution">
    <text evidence="2">The sequence shown here is derived from an EMBL/GenBank/DDBJ whole genome shotgun (WGS) entry which is preliminary data.</text>
</comment>
<keyword evidence="3" id="KW-1185">Reference proteome</keyword>
<gene>
    <name evidence="2" type="ORF">MERR_LOCUS48221</name>
</gene>
<sequence length="134" mass="15377">MVDMIMEEVAGNLDQEAAGELVAEEEQLEPEEALEALALPTGPITRIFLGLFPYNSENEDEEDSNKSLSESLLEQIKKLMRDEFDRREQVKEGKRKESRDHIHISDKERRKTLWPQEGWPMSKPIPTTTVATPL</sequence>
<protein>
    <submittedName>
        <fullName evidence="2">Uncharacterized protein</fullName>
    </submittedName>
</protein>
<feature type="region of interest" description="Disordered" evidence="1">
    <location>
        <begin position="84"/>
        <end position="134"/>
    </location>
</feature>
<accession>A0A6D2LLV7</accession>
<dbReference type="Proteomes" id="UP000467841">
    <property type="component" value="Unassembled WGS sequence"/>
</dbReference>
<evidence type="ECO:0000313" key="2">
    <source>
        <dbReference type="EMBL" id="CAA7060985.1"/>
    </source>
</evidence>
<dbReference type="EMBL" id="CACVBM020001840">
    <property type="protein sequence ID" value="CAA7060985.1"/>
    <property type="molecule type" value="Genomic_DNA"/>
</dbReference>
<proteinExistence type="predicted"/>
<feature type="compositionally biased region" description="Basic and acidic residues" evidence="1">
    <location>
        <begin position="84"/>
        <end position="111"/>
    </location>
</feature>
<name>A0A6D2LLV7_9BRAS</name>
<reference evidence="2" key="1">
    <citation type="submission" date="2020-01" db="EMBL/GenBank/DDBJ databases">
        <authorList>
            <person name="Mishra B."/>
        </authorList>
    </citation>
    <scope>NUCLEOTIDE SEQUENCE [LARGE SCALE GENOMIC DNA]</scope>
</reference>
<evidence type="ECO:0000256" key="1">
    <source>
        <dbReference type="SAM" id="MobiDB-lite"/>
    </source>
</evidence>